<evidence type="ECO:0000256" key="1">
    <source>
        <dbReference type="SAM" id="MobiDB-lite"/>
    </source>
</evidence>
<feature type="region of interest" description="Disordered" evidence="1">
    <location>
        <begin position="1"/>
        <end position="130"/>
    </location>
</feature>
<dbReference type="HOGENOM" id="CLU_1943101_0_0_1"/>
<evidence type="ECO:0000313" key="2">
    <source>
        <dbReference type="EMBL" id="EJT96913.1"/>
    </source>
</evidence>
<name>M5FP99_DACPD</name>
<protein>
    <submittedName>
        <fullName evidence="2">Uncharacterized protein</fullName>
    </submittedName>
</protein>
<dbReference type="STRING" id="1858805.M5FP99"/>
<dbReference type="GeneID" id="63689193"/>
<dbReference type="Proteomes" id="UP000030653">
    <property type="component" value="Unassembled WGS sequence"/>
</dbReference>
<organism evidence="2 3">
    <name type="scientific">Dacryopinax primogenitus (strain DJM 731)</name>
    <name type="common">Brown rot fungus</name>
    <dbReference type="NCBI Taxonomy" id="1858805"/>
    <lineage>
        <taxon>Eukaryota</taxon>
        <taxon>Fungi</taxon>
        <taxon>Dikarya</taxon>
        <taxon>Basidiomycota</taxon>
        <taxon>Agaricomycotina</taxon>
        <taxon>Dacrymycetes</taxon>
        <taxon>Dacrymycetales</taxon>
        <taxon>Dacrymycetaceae</taxon>
        <taxon>Dacryopinax</taxon>
    </lineage>
</organism>
<dbReference type="EMBL" id="JH795879">
    <property type="protein sequence ID" value="EJT96913.1"/>
    <property type="molecule type" value="Genomic_DNA"/>
</dbReference>
<reference evidence="2 3" key="1">
    <citation type="journal article" date="2012" name="Science">
        <title>The Paleozoic origin of enzymatic lignin decomposition reconstructed from 31 fungal genomes.</title>
        <authorList>
            <person name="Floudas D."/>
            <person name="Binder M."/>
            <person name="Riley R."/>
            <person name="Barry K."/>
            <person name="Blanchette R.A."/>
            <person name="Henrissat B."/>
            <person name="Martinez A.T."/>
            <person name="Otillar R."/>
            <person name="Spatafora J.W."/>
            <person name="Yadav J.S."/>
            <person name="Aerts A."/>
            <person name="Benoit I."/>
            <person name="Boyd A."/>
            <person name="Carlson A."/>
            <person name="Copeland A."/>
            <person name="Coutinho P.M."/>
            <person name="de Vries R.P."/>
            <person name="Ferreira P."/>
            <person name="Findley K."/>
            <person name="Foster B."/>
            <person name="Gaskell J."/>
            <person name="Glotzer D."/>
            <person name="Gorecki P."/>
            <person name="Heitman J."/>
            <person name="Hesse C."/>
            <person name="Hori C."/>
            <person name="Igarashi K."/>
            <person name="Jurgens J.A."/>
            <person name="Kallen N."/>
            <person name="Kersten P."/>
            <person name="Kohler A."/>
            <person name="Kuees U."/>
            <person name="Kumar T.K.A."/>
            <person name="Kuo A."/>
            <person name="LaButti K."/>
            <person name="Larrondo L.F."/>
            <person name="Lindquist E."/>
            <person name="Ling A."/>
            <person name="Lombard V."/>
            <person name="Lucas S."/>
            <person name="Lundell T."/>
            <person name="Martin R."/>
            <person name="McLaughlin D.J."/>
            <person name="Morgenstern I."/>
            <person name="Morin E."/>
            <person name="Murat C."/>
            <person name="Nagy L.G."/>
            <person name="Nolan M."/>
            <person name="Ohm R.A."/>
            <person name="Patyshakuliyeva A."/>
            <person name="Rokas A."/>
            <person name="Ruiz-Duenas F.J."/>
            <person name="Sabat G."/>
            <person name="Salamov A."/>
            <person name="Samejima M."/>
            <person name="Schmutz J."/>
            <person name="Slot J.C."/>
            <person name="St John F."/>
            <person name="Stenlid J."/>
            <person name="Sun H."/>
            <person name="Sun S."/>
            <person name="Syed K."/>
            <person name="Tsang A."/>
            <person name="Wiebenga A."/>
            <person name="Young D."/>
            <person name="Pisabarro A."/>
            <person name="Eastwood D.C."/>
            <person name="Martin F."/>
            <person name="Cullen D."/>
            <person name="Grigoriev I.V."/>
            <person name="Hibbett D.S."/>
        </authorList>
    </citation>
    <scope>NUCLEOTIDE SEQUENCE [LARGE SCALE GENOMIC DNA]</scope>
    <source>
        <strain evidence="2 3">DJM-731 SS1</strain>
    </source>
</reference>
<evidence type="ECO:0000313" key="3">
    <source>
        <dbReference type="Proteomes" id="UP000030653"/>
    </source>
</evidence>
<accession>M5FP99</accession>
<feature type="compositionally biased region" description="Basic residues" evidence="1">
    <location>
        <begin position="15"/>
        <end position="26"/>
    </location>
</feature>
<feature type="non-terminal residue" evidence="2">
    <location>
        <position position="130"/>
    </location>
</feature>
<keyword evidence="3" id="KW-1185">Reference proteome</keyword>
<dbReference type="RefSeq" id="XP_040623811.1">
    <property type="nucleotide sequence ID" value="XM_040774131.1"/>
</dbReference>
<proteinExistence type="predicted"/>
<sequence>MLGEVASYHLDRRSKSGSKQKKRRKPALPTDKGKIPVARKSGEAKDAGAVGEDVIQGAKRKLQETDAQEEPPTKQQRLEPPEPTVTDNPTLLVEVPPTEAQPPLTSQPIRDAREAVPPPPLLKHLTIGIN</sequence>
<dbReference type="AlphaFoldDB" id="M5FP99"/>
<gene>
    <name evidence="2" type="ORF">DACRYDRAFT_25361</name>
</gene>